<evidence type="ECO:0000256" key="4">
    <source>
        <dbReference type="ARBA" id="ARBA00023242"/>
    </source>
</evidence>
<dbReference type="HOGENOM" id="CLU_016809_2_0_1"/>
<proteinExistence type="predicted"/>
<gene>
    <name evidence="8" type="ORF">OIDMADRAFT_165800</name>
</gene>
<dbReference type="PANTHER" id="PTHR13230">
    <property type="entry name" value="GENERAL TRANSCRIPTION FACTOR IIIC, POLYPEPTIDE 5"/>
    <property type="match status" value="1"/>
</dbReference>
<feature type="domain" description="Transcription factor IIIC subunit Tfc1/Sfc1 triple barrel" evidence="7">
    <location>
        <begin position="15"/>
        <end position="173"/>
    </location>
</feature>
<dbReference type="GO" id="GO:0006384">
    <property type="term" value="P:transcription initiation at RNA polymerase III promoter"/>
    <property type="evidence" value="ECO:0007669"/>
    <property type="project" value="InterPro"/>
</dbReference>
<evidence type="ECO:0000256" key="5">
    <source>
        <dbReference type="SAM" id="MobiDB-lite"/>
    </source>
</evidence>
<dbReference type="EMBL" id="KN832878">
    <property type="protein sequence ID" value="KIM99651.1"/>
    <property type="molecule type" value="Genomic_DNA"/>
</dbReference>
<feature type="region of interest" description="Disordered" evidence="5">
    <location>
        <begin position="84"/>
        <end position="136"/>
    </location>
</feature>
<dbReference type="OrthoDB" id="5598268at2759"/>
<evidence type="ECO:0000259" key="6">
    <source>
        <dbReference type="Pfam" id="PF09734"/>
    </source>
</evidence>
<sequence>MASAPTLEVARRDVVAVEHPMVVQDLDKALGTFGRGVETTGRPFRMIVDLDDPEGCIPLYLRQEDPLCTPVLSHNSSTNNILLKITVPKRTGRKRKRGSQDPYTEEPALPASAKHGESTPKLPSDLRSHSRRDNPQELLRTLKDNVGRYKVEAVAEIDRTHRFRVSGLADFHHSTAETEFIPKFNKLVYPGEIENIRKFKFNPGMGWKPHEELIPPPLLTNLVLPFNWGWHQNPNIIQTVDQETGEAALLNRSRSRKFQIEYLSHDAEDTPSAPPPNMPNDPDLLSLVGELNEALNERPLWTRRALANRVGNSPYLYLLKPALQYVGYQFKGGPFRDAVIKFGIDPRSDPKYRMYQTIFFKLYEEEEKGPFRKWHDNRSTYLSKRTKLTDLTTHLFDGKSLTLDGKIWQFCDITDPYLARLTQNAPVCKEFNSTGGGFFYNGSWSKIRAVMKLKLTAIRLGKTIDDAEFEKLIHRVPDIVEGNKKWSSRIAVPVPDIKLTEEEREKLKATGWASMGGSKLKADNKGNARKARLRDRRVQESKAKELRADRSSASGDVLPSIETSALDPVLIRDGSGGISHSREVRNIGREELEQYLEASEELGPEDEEFGEGESDLDDYGSQDEDEGNGSDAEDGANY</sequence>
<protein>
    <recommendedName>
        <fullName evidence="10">Transcription factor IIIC subunit 5 HTH domain-containing protein</fullName>
    </recommendedName>
</protein>
<dbReference type="InterPro" id="IPR042536">
    <property type="entry name" value="TFIIIC_tauA_Sfc1"/>
</dbReference>
<keyword evidence="9" id="KW-1185">Reference proteome</keyword>
<dbReference type="PANTHER" id="PTHR13230:SF5">
    <property type="entry name" value="GENERAL TRANSCRIPTION FACTOR 3C POLYPEPTIDE 5"/>
    <property type="match status" value="1"/>
</dbReference>
<dbReference type="GO" id="GO:0005634">
    <property type="term" value="C:nucleus"/>
    <property type="evidence" value="ECO:0007669"/>
    <property type="project" value="UniProtKB-SubCell"/>
</dbReference>
<feature type="compositionally biased region" description="Basic and acidic residues" evidence="5">
    <location>
        <begin position="580"/>
        <end position="592"/>
    </location>
</feature>
<dbReference type="GO" id="GO:0000127">
    <property type="term" value="C:transcription factor TFIIIC complex"/>
    <property type="evidence" value="ECO:0007669"/>
    <property type="project" value="InterPro"/>
</dbReference>
<keyword evidence="2" id="KW-0238">DNA-binding</keyword>
<evidence type="ECO:0000256" key="2">
    <source>
        <dbReference type="ARBA" id="ARBA00023125"/>
    </source>
</evidence>
<dbReference type="AlphaFoldDB" id="A0A0C3HBF6"/>
<feature type="compositionally biased region" description="Acidic residues" evidence="5">
    <location>
        <begin position="598"/>
        <end position="638"/>
    </location>
</feature>
<reference evidence="8 9" key="1">
    <citation type="submission" date="2014-04" db="EMBL/GenBank/DDBJ databases">
        <authorList>
            <consortium name="DOE Joint Genome Institute"/>
            <person name="Kuo A."/>
            <person name="Martino E."/>
            <person name="Perotto S."/>
            <person name="Kohler A."/>
            <person name="Nagy L.G."/>
            <person name="Floudas D."/>
            <person name="Copeland A."/>
            <person name="Barry K.W."/>
            <person name="Cichocki N."/>
            <person name="Veneault-Fourrey C."/>
            <person name="LaButti K."/>
            <person name="Lindquist E.A."/>
            <person name="Lipzen A."/>
            <person name="Lundell T."/>
            <person name="Morin E."/>
            <person name="Murat C."/>
            <person name="Sun H."/>
            <person name="Tunlid A."/>
            <person name="Henrissat B."/>
            <person name="Grigoriev I.V."/>
            <person name="Hibbett D.S."/>
            <person name="Martin F."/>
            <person name="Nordberg H.P."/>
            <person name="Cantor M.N."/>
            <person name="Hua S.X."/>
        </authorList>
    </citation>
    <scope>NUCLEOTIDE SEQUENCE [LARGE SCALE GENOMIC DNA]</scope>
    <source>
        <strain evidence="8 9">Zn</strain>
    </source>
</reference>
<comment type="subcellular location">
    <subcellularLocation>
        <location evidence="1">Nucleus</location>
    </subcellularLocation>
</comment>
<keyword evidence="4" id="KW-0539">Nucleus</keyword>
<accession>A0A0C3HBF6</accession>
<organism evidence="8 9">
    <name type="scientific">Oidiodendron maius (strain Zn)</name>
    <dbReference type="NCBI Taxonomy" id="913774"/>
    <lineage>
        <taxon>Eukaryota</taxon>
        <taxon>Fungi</taxon>
        <taxon>Dikarya</taxon>
        <taxon>Ascomycota</taxon>
        <taxon>Pezizomycotina</taxon>
        <taxon>Leotiomycetes</taxon>
        <taxon>Leotiomycetes incertae sedis</taxon>
        <taxon>Myxotrichaceae</taxon>
        <taxon>Oidiodendron</taxon>
    </lineage>
</organism>
<evidence type="ECO:0000313" key="8">
    <source>
        <dbReference type="EMBL" id="KIM99651.1"/>
    </source>
</evidence>
<dbReference type="GO" id="GO:0001002">
    <property type="term" value="F:RNA polymerase III type 1 promoter sequence-specific DNA binding"/>
    <property type="evidence" value="ECO:0007669"/>
    <property type="project" value="TreeGrafter"/>
</dbReference>
<evidence type="ECO:0000256" key="1">
    <source>
        <dbReference type="ARBA" id="ARBA00004123"/>
    </source>
</evidence>
<name>A0A0C3HBF6_OIDMZ</name>
<dbReference type="STRING" id="913774.A0A0C3HBF6"/>
<dbReference type="InterPro" id="IPR019136">
    <property type="entry name" value="TF_IIIC_su-5_HTH"/>
</dbReference>
<dbReference type="Pfam" id="PF17682">
    <property type="entry name" value="Tau95_N"/>
    <property type="match status" value="1"/>
</dbReference>
<dbReference type="Proteomes" id="UP000054321">
    <property type="component" value="Unassembled WGS sequence"/>
</dbReference>
<keyword evidence="3" id="KW-0804">Transcription</keyword>
<dbReference type="InterPro" id="IPR040454">
    <property type="entry name" value="TF_IIIC_Tfc1/Sfc1"/>
</dbReference>
<reference evidence="9" key="2">
    <citation type="submission" date="2015-01" db="EMBL/GenBank/DDBJ databases">
        <title>Evolutionary Origins and Diversification of the Mycorrhizal Mutualists.</title>
        <authorList>
            <consortium name="DOE Joint Genome Institute"/>
            <consortium name="Mycorrhizal Genomics Consortium"/>
            <person name="Kohler A."/>
            <person name="Kuo A."/>
            <person name="Nagy L.G."/>
            <person name="Floudas D."/>
            <person name="Copeland A."/>
            <person name="Barry K.W."/>
            <person name="Cichocki N."/>
            <person name="Veneault-Fourrey C."/>
            <person name="LaButti K."/>
            <person name="Lindquist E.A."/>
            <person name="Lipzen A."/>
            <person name="Lundell T."/>
            <person name="Morin E."/>
            <person name="Murat C."/>
            <person name="Riley R."/>
            <person name="Ohm R."/>
            <person name="Sun H."/>
            <person name="Tunlid A."/>
            <person name="Henrissat B."/>
            <person name="Grigoriev I.V."/>
            <person name="Hibbett D.S."/>
            <person name="Martin F."/>
        </authorList>
    </citation>
    <scope>NUCLEOTIDE SEQUENCE [LARGE SCALE GENOMIC DNA]</scope>
    <source>
        <strain evidence="9">Zn</strain>
    </source>
</reference>
<feature type="compositionally biased region" description="Basic and acidic residues" evidence="5">
    <location>
        <begin position="114"/>
        <end position="136"/>
    </location>
</feature>
<feature type="domain" description="Transcription factor IIIC subunit 5 HTH" evidence="6">
    <location>
        <begin position="213"/>
        <end position="361"/>
    </location>
</feature>
<evidence type="ECO:0000256" key="3">
    <source>
        <dbReference type="ARBA" id="ARBA00023163"/>
    </source>
</evidence>
<feature type="region of interest" description="Disordered" evidence="5">
    <location>
        <begin position="510"/>
        <end position="638"/>
    </location>
</feature>
<dbReference type="Gene3D" id="3.30.200.160">
    <property type="entry name" value="TFIIIC, subcomplex tauA, subunit Sfc1, barrel domain"/>
    <property type="match status" value="1"/>
</dbReference>
<evidence type="ECO:0000313" key="9">
    <source>
        <dbReference type="Proteomes" id="UP000054321"/>
    </source>
</evidence>
<dbReference type="GO" id="GO:0001003">
    <property type="term" value="F:RNA polymerase III type 2 promoter sequence-specific DNA binding"/>
    <property type="evidence" value="ECO:0007669"/>
    <property type="project" value="TreeGrafter"/>
</dbReference>
<dbReference type="Pfam" id="PF09734">
    <property type="entry name" value="Tau95"/>
    <property type="match status" value="1"/>
</dbReference>
<evidence type="ECO:0008006" key="10">
    <source>
        <dbReference type="Google" id="ProtNLM"/>
    </source>
</evidence>
<dbReference type="FunCoup" id="A0A0C3HBF6">
    <property type="interactions" value="37"/>
</dbReference>
<dbReference type="InterPro" id="IPR041499">
    <property type="entry name" value="Tfc1/Sfc1_N"/>
</dbReference>
<dbReference type="InParanoid" id="A0A0C3HBF6"/>
<feature type="compositionally biased region" description="Basic and acidic residues" evidence="5">
    <location>
        <begin position="536"/>
        <end position="550"/>
    </location>
</feature>
<evidence type="ECO:0000259" key="7">
    <source>
        <dbReference type="Pfam" id="PF17682"/>
    </source>
</evidence>